<keyword evidence="4" id="KW-1003">Cell membrane</keyword>
<dbReference type="Gene3D" id="3.30.1120.170">
    <property type="match status" value="1"/>
</dbReference>
<evidence type="ECO:0000313" key="14">
    <source>
        <dbReference type="Proteomes" id="UP000021369"/>
    </source>
</evidence>
<evidence type="ECO:0000256" key="11">
    <source>
        <dbReference type="SAM" id="Phobius"/>
    </source>
</evidence>
<evidence type="ECO:0000256" key="8">
    <source>
        <dbReference type="PIRSR" id="PIRSR005091-1"/>
    </source>
</evidence>
<keyword evidence="6 11" id="KW-1133">Transmembrane helix</keyword>
<keyword evidence="9" id="KW-0479">Metal-binding</keyword>
<feature type="transmembrane region" description="Helical" evidence="11">
    <location>
        <begin position="51"/>
        <end position="68"/>
    </location>
</feature>
<dbReference type="PANTHER" id="PTHR47371:SF3">
    <property type="entry name" value="PHOSPHOGLYCEROL TRANSFERASE I"/>
    <property type="match status" value="1"/>
</dbReference>
<name>A0A011WRC0_RUMAL</name>
<dbReference type="Pfam" id="PF00884">
    <property type="entry name" value="Sulfatase"/>
    <property type="match status" value="1"/>
</dbReference>
<dbReference type="InterPro" id="IPR000917">
    <property type="entry name" value="Sulfatase_N"/>
</dbReference>
<keyword evidence="14" id="KW-1185">Reference proteome</keyword>
<sequence>MMKFIKKIGSKLKNFCKDNPLLLSFVAISVINAFLLRVFTVKFAYNQVKPLLADIAAMLLMGSFSFCFKTLKGRFRYLMTMNVINLIFVAGNSIYYSNFKSFLSFSLLSTGSQLPGVMDAVFKNIMEAKDLIYLWAIPALAVVYHFCKKKTREYDSQTKQKQKRSRSFGFTAVCGLVILGIFAATLTGTDYSRLRKQWNREYVLGTFGMYVYQTSDAISSAYSRINMVFGYAEKKEAFDEFYDEKDENSEVAASAAKNDYTGIFKGKNVIVIHAESIQQFCMDTYINGEELTPNLNKLAREGLYFKNFYAQESVGTSSDSEFTFSSSLMPASSGTVAINYWDRDYATTQKMLKNMGYYTFSMHGNNGSYWNRLNLHSSLGYDKFYNYTDDFVIDETIGLGLSDKSFFRQAVPKVMEIDAEHKNWYGCFIMLTNHTPFTDIERISDYDITFRYKMYNGETGLYEDVSAPFLEGTKLGSYFKSVHYADEALGQFLADMDKEGLLENSIVVLYGDHDAKVKATEYEYYLNYDPFNETVLTEEDAGYIPVDDFYYNINRNTPFIIWSKGGECKPKEISQVMGMYDIQPTLGNMLGFDNKYALGHDIFSIPDDEENVVIFPNGNFVTDTIYYDSQKAMYFDLEDYRNVMTHASCNQVYKDTPNPIYDATKHGLFKVSTDEDYCADTCESRINDGIVDDDYIQSYASYAEEIIDISNAIIYYDMITKTEQGFEQSVEAQFDSDSRAELFTPPEIGKRRTGIPM</sequence>
<comment type="subcellular location">
    <subcellularLocation>
        <location evidence="1">Cell membrane</location>
        <topology evidence="1">Multi-pass membrane protein</topology>
    </subcellularLocation>
</comment>
<evidence type="ECO:0000259" key="12">
    <source>
        <dbReference type="Pfam" id="PF00884"/>
    </source>
</evidence>
<feature type="transmembrane region" description="Helical" evidence="11">
    <location>
        <begin position="168"/>
        <end position="186"/>
    </location>
</feature>
<evidence type="ECO:0000256" key="3">
    <source>
        <dbReference type="ARBA" id="ARBA00009983"/>
    </source>
</evidence>
<protein>
    <submittedName>
        <fullName evidence="13">Sulfatase</fullName>
    </submittedName>
</protein>
<comment type="caution">
    <text evidence="13">The sequence shown here is derived from an EMBL/GenBank/DDBJ whole genome shotgun (WGS) entry which is preliminary data.</text>
</comment>
<dbReference type="PANTHER" id="PTHR47371">
    <property type="entry name" value="LIPOTEICHOIC ACID SYNTHASE"/>
    <property type="match status" value="1"/>
</dbReference>
<evidence type="ECO:0000256" key="4">
    <source>
        <dbReference type="ARBA" id="ARBA00022475"/>
    </source>
</evidence>
<feature type="transmembrane region" description="Helical" evidence="11">
    <location>
        <begin position="131"/>
        <end position="147"/>
    </location>
</feature>
<feature type="active site" evidence="8">
    <location>
        <position position="317"/>
    </location>
</feature>
<feature type="binding site" evidence="9">
    <location>
        <position position="434"/>
    </location>
    <ligand>
        <name>substrate</name>
    </ligand>
</feature>
<dbReference type="Gene3D" id="3.40.720.10">
    <property type="entry name" value="Alkaline Phosphatase, subunit A"/>
    <property type="match status" value="1"/>
</dbReference>
<dbReference type="CDD" id="cd16015">
    <property type="entry name" value="LTA_synthase"/>
    <property type="match status" value="1"/>
</dbReference>
<evidence type="ECO:0000256" key="9">
    <source>
        <dbReference type="PIRSR" id="PIRSR005091-2"/>
    </source>
</evidence>
<dbReference type="PATRIC" id="fig|1341156.4.peg.1704"/>
<feature type="binding site" evidence="10">
    <location>
        <position position="512"/>
    </location>
    <ligand>
        <name>Mn(2+)</name>
        <dbReference type="ChEBI" id="CHEBI:29035"/>
    </ligand>
</feature>
<dbReference type="PIRSF" id="PIRSF005091">
    <property type="entry name" value="Mmb_sulf_HI1246"/>
    <property type="match status" value="1"/>
</dbReference>
<evidence type="ECO:0000313" key="13">
    <source>
        <dbReference type="EMBL" id="EXM39515.1"/>
    </source>
</evidence>
<dbReference type="InterPro" id="IPR050448">
    <property type="entry name" value="OpgB/LTA_synthase_biosynth"/>
</dbReference>
<comment type="pathway">
    <text evidence="2">Cell wall biogenesis; lipoteichoic acid biosynthesis.</text>
</comment>
<reference evidence="13 14" key="1">
    <citation type="submission" date="2013-06" db="EMBL/GenBank/DDBJ databases">
        <title>Rumen cellulosomics: divergent fiber-degrading strategies revealed by comparative genome-wide analysis of six Ruminococcal strains.</title>
        <authorList>
            <person name="Dassa B."/>
            <person name="Borovok I."/>
            <person name="Lamed R."/>
            <person name="Flint H."/>
            <person name="Yeoman C.J."/>
            <person name="White B."/>
            <person name="Bayer E.A."/>
        </authorList>
    </citation>
    <scope>NUCLEOTIDE SEQUENCE [LARGE SCALE GENOMIC DNA]</scope>
    <source>
        <strain evidence="13 14">SY3</strain>
    </source>
</reference>
<accession>A0A011WRC0</accession>
<keyword evidence="7 11" id="KW-0472">Membrane</keyword>
<feature type="transmembrane region" description="Helical" evidence="11">
    <location>
        <begin position="75"/>
        <end position="96"/>
    </location>
</feature>
<feature type="transmembrane region" description="Helical" evidence="11">
    <location>
        <begin position="21"/>
        <end position="39"/>
    </location>
</feature>
<keyword evidence="9" id="KW-0464">Manganese</keyword>
<dbReference type="Proteomes" id="UP000021369">
    <property type="component" value="Unassembled WGS sequence"/>
</dbReference>
<dbReference type="InterPro" id="IPR017850">
    <property type="entry name" value="Alkaline_phosphatase_core_sf"/>
</dbReference>
<evidence type="ECO:0000256" key="1">
    <source>
        <dbReference type="ARBA" id="ARBA00004651"/>
    </source>
</evidence>
<dbReference type="GO" id="GO:0046872">
    <property type="term" value="F:metal ion binding"/>
    <property type="evidence" value="ECO:0007669"/>
    <property type="project" value="UniProtKB-KW"/>
</dbReference>
<evidence type="ECO:0000256" key="7">
    <source>
        <dbReference type="ARBA" id="ARBA00023136"/>
    </source>
</evidence>
<organism evidence="13 14">
    <name type="scientific">Ruminococcus albus SY3</name>
    <dbReference type="NCBI Taxonomy" id="1341156"/>
    <lineage>
        <taxon>Bacteria</taxon>
        <taxon>Bacillati</taxon>
        <taxon>Bacillota</taxon>
        <taxon>Clostridia</taxon>
        <taxon>Eubacteriales</taxon>
        <taxon>Oscillospiraceae</taxon>
        <taxon>Ruminococcus</taxon>
    </lineage>
</organism>
<feature type="binding site" evidence="10">
    <location>
        <position position="275"/>
    </location>
    <ligand>
        <name>Mn(2+)</name>
        <dbReference type="ChEBI" id="CHEBI:29035"/>
    </ligand>
</feature>
<dbReference type="GO" id="GO:0005886">
    <property type="term" value="C:plasma membrane"/>
    <property type="evidence" value="ECO:0007669"/>
    <property type="project" value="UniProtKB-SubCell"/>
</dbReference>
<evidence type="ECO:0000256" key="2">
    <source>
        <dbReference type="ARBA" id="ARBA00004936"/>
    </source>
</evidence>
<comment type="similarity">
    <text evidence="3">Belongs to the LTA synthase family.</text>
</comment>
<dbReference type="EMBL" id="JEOB01000002">
    <property type="protein sequence ID" value="EXM39515.1"/>
    <property type="molecule type" value="Genomic_DNA"/>
</dbReference>
<proteinExistence type="inferred from homology"/>
<feature type="domain" description="Sulfatase N-terminal" evidence="12">
    <location>
        <begin position="267"/>
        <end position="591"/>
    </location>
</feature>
<evidence type="ECO:0000256" key="5">
    <source>
        <dbReference type="ARBA" id="ARBA00022692"/>
    </source>
</evidence>
<dbReference type="AlphaFoldDB" id="A0A011WRC0"/>
<feature type="binding site" evidence="10">
    <location>
        <position position="513"/>
    </location>
    <ligand>
        <name>Mn(2+)</name>
        <dbReference type="ChEBI" id="CHEBI:29035"/>
    </ligand>
</feature>
<evidence type="ECO:0000256" key="6">
    <source>
        <dbReference type="ARBA" id="ARBA00022989"/>
    </source>
</evidence>
<gene>
    <name evidence="13" type="ORF">RASY3_06440</name>
</gene>
<dbReference type="OrthoDB" id="5901192at2"/>
<dbReference type="SUPFAM" id="SSF53649">
    <property type="entry name" value="Alkaline phosphatase-like"/>
    <property type="match status" value="1"/>
</dbReference>
<evidence type="ECO:0000256" key="10">
    <source>
        <dbReference type="PIRSR" id="PIRSR005091-3"/>
    </source>
</evidence>
<dbReference type="InterPro" id="IPR012160">
    <property type="entry name" value="LtaS-like"/>
</dbReference>
<keyword evidence="5 11" id="KW-0812">Transmembrane</keyword>